<evidence type="ECO:0000313" key="4">
    <source>
        <dbReference type="EMBL" id="KVI02068.1"/>
    </source>
</evidence>
<dbReference type="Gene3D" id="6.20.250.60">
    <property type="match status" value="1"/>
</dbReference>
<keyword evidence="4" id="KW-0808">Transferase</keyword>
<comment type="caution">
    <text evidence="4">The sequence shown here is derived from an EMBL/GenBank/DDBJ whole genome shotgun (WGS) entry which is preliminary data.</text>
</comment>
<dbReference type="Gramene" id="KVI02068">
    <property type="protein sequence ID" value="KVI02068"/>
    <property type="gene ID" value="Ccrd_019635"/>
</dbReference>
<dbReference type="GO" id="GO:0016301">
    <property type="term" value="F:kinase activity"/>
    <property type="evidence" value="ECO:0007669"/>
    <property type="project" value="UniProtKB-KW"/>
</dbReference>
<name>A0A118K0Z3_CYNCS</name>
<dbReference type="GO" id="GO:0009507">
    <property type="term" value="C:chloroplast"/>
    <property type="evidence" value="ECO:0007669"/>
    <property type="project" value="UniProtKB-ARBA"/>
</dbReference>
<gene>
    <name evidence="4" type="ORF">Ccrd_019635</name>
</gene>
<dbReference type="PANTHER" id="PTHR46316">
    <property type="entry name" value="SNF1-RELATED PROTEIN KINASE REGULATORY SUBUNIT BETA-1"/>
    <property type="match status" value="1"/>
</dbReference>
<feature type="domain" description="Association with the SNF1 complex (ASC)" evidence="3">
    <location>
        <begin position="158"/>
        <end position="248"/>
    </location>
</feature>
<dbReference type="CDD" id="cd02859">
    <property type="entry name" value="E_set_AMPKbeta_like_N"/>
    <property type="match status" value="1"/>
</dbReference>
<feature type="region of interest" description="Disordered" evidence="2">
    <location>
        <begin position="185"/>
        <end position="205"/>
    </location>
</feature>
<dbReference type="InterPro" id="IPR006828">
    <property type="entry name" value="ASC_dom"/>
</dbReference>
<feature type="compositionally biased region" description="Low complexity" evidence="2">
    <location>
        <begin position="185"/>
        <end position="197"/>
    </location>
</feature>
<dbReference type="Pfam" id="PF04739">
    <property type="entry name" value="AMPKBI"/>
    <property type="match status" value="1"/>
</dbReference>
<reference evidence="4 5" key="1">
    <citation type="journal article" date="2016" name="Sci. Rep.">
        <title>The genome sequence of the outbreeding globe artichoke constructed de novo incorporating a phase-aware low-pass sequencing strategy of F1 progeny.</title>
        <authorList>
            <person name="Scaglione D."/>
            <person name="Reyes-Chin-Wo S."/>
            <person name="Acquadro A."/>
            <person name="Froenicke L."/>
            <person name="Portis E."/>
            <person name="Beitel C."/>
            <person name="Tirone M."/>
            <person name="Mauro R."/>
            <person name="Lo Monaco A."/>
            <person name="Mauromicale G."/>
            <person name="Faccioli P."/>
            <person name="Cattivelli L."/>
            <person name="Rieseberg L."/>
            <person name="Michelmore R."/>
            <person name="Lanteri S."/>
        </authorList>
    </citation>
    <scope>NUCLEOTIDE SEQUENCE [LARGE SCALE GENOMIC DNA]</scope>
    <source>
        <strain evidence="4">2C</strain>
    </source>
</reference>
<proteinExistence type="inferred from homology"/>
<protein>
    <submittedName>
        <fullName evidence="4">5-AMP-activated protein kinase, beta subunit, interaction domain-containing protein</fullName>
    </submittedName>
</protein>
<feature type="non-terminal residue" evidence="4">
    <location>
        <position position="1"/>
    </location>
</feature>
<dbReference type="InterPro" id="IPR032640">
    <property type="entry name" value="AMPK1_CBM"/>
</dbReference>
<dbReference type="InterPro" id="IPR013783">
    <property type="entry name" value="Ig-like_fold"/>
</dbReference>
<evidence type="ECO:0000256" key="1">
    <source>
        <dbReference type="ARBA" id="ARBA00010926"/>
    </source>
</evidence>
<dbReference type="AlphaFoldDB" id="A0A118K0Z3"/>
<keyword evidence="5" id="KW-1185">Reference proteome</keyword>
<dbReference type="SMART" id="SM01010">
    <property type="entry name" value="AMPKBI"/>
    <property type="match status" value="1"/>
</dbReference>
<feature type="compositionally biased region" description="Basic and acidic residues" evidence="2">
    <location>
        <begin position="145"/>
        <end position="154"/>
    </location>
</feature>
<evidence type="ECO:0000259" key="3">
    <source>
        <dbReference type="SMART" id="SM01010"/>
    </source>
</evidence>
<evidence type="ECO:0000313" key="5">
    <source>
        <dbReference type="Proteomes" id="UP000243975"/>
    </source>
</evidence>
<dbReference type="EMBL" id="LEKV01002664">
    <property type="protein sequence ID" value="KVI02068.1"/>
    <property type="molecule type" value="Genomic_DNA"/>
</dbReference>
<dbReference type="Pfam" id="PF16561">
    <property type="entry name" value="AMPK1_CBM"/>
    <property type="match status" value="1"/>
</dbReference>
<accession>A0A118K0Z3</accession>
<feature type="region of interest" description="Disordered" evidence="2">
    <location>
        <begin position="145"/>
        <end position="166"/>
    </location>
</feature>
<evidence type="ECO:0000256" key="2">
    <source>
        <dbReference type="SAM" id="MobiDB-lite"/>
    </source>
</evidence>
<dbReference type="Proteomes" id="UP000243975">
    <property type="component" value="Unassembled WGS sequence"/>
</dbReference>
<dbReference type="InterPro" id="IPR014756">
    <property type="entry name" value="Ig_E-set"/>
</dbReference>
<dbReference type="OMA" id="NGYEVDN"/>
<dbReference type="SUPFAM" id="SSF160219">
    <property type="entry name" value="AMPKBI-like"/>
    <property type="match status" value="1"/>
</dbReference>
<keyword evidence="4" id="KW-0418">Kinase</keyword>
<organism evidence="4 5">
    <name type="scientific">Cynara cardunculus var. scolymus</name>
    <name type="common">Globe artichoke</name>
    <name type="synonym">Cynara scolymus</name>
    <dbReference type="NCBI Taxonomy" id="59895"/>
    <lineage>
        <taxon>Eukaryota</taxon>
        <taxon>Viridiplantae</taxon>
        <taxon>Streptophyta</taxon>
        <taxon>Embryophyta</taxon>
        <taxon>Tracheophyta</taxon>
        <taxon>Spermatophyta</taxon>
        <taxon>Magnoliopsida</taxon>
        <taxon>eudicotyledons</taxon>
        <taxon>Gunneridae</taxon>
        <taxon>Pentapetalae</taxon>
        <taxon>asterids</taxon>
        <taxon>campanulids</taxon>
        <taxon>Asterales</taxon>
        <taxon>Asteraceae</taxon>
        <taxon>Carduoideae</taxon>
        <taxon>Cardueae</taxon>
        <taxon>Carduinae</taxon>
        <taxon>Cynara</taxon>
    </lineage>
</organism>
<dbReference type="Gene3D" id="2.60.40.10">
    <property type="entry name" value="Immunoglobulins"/>
    <property type="match status" value="1"/>
</dbReference>
<dbReference type="InterPro" id="IPR043554">
    <property type="entry name" value="KINB"/>
</dbReference>
<sequence length="250" mass="28282">MGNVSGREEKSSREYYMECGQAQNLVILTSKLPQNPNMIMQIERGGFNESTRNYGSASPEKSIPAVISWIHGGTQVAIEGSWDDWKIRELLEGSGSGFSIFKVLKAGVYHYRFVVDGQWIYDPDLPHECDHLGNVFNVLDLKDNYPENTERDQEPECPSSPISSYNNPAITLDDFDKKLPEMPPLLQQMPLNQPSSSKNPQRDLQKPLSANLNHLYIKRDGGSQPVVALSSSQRFRTKFVTNVLYKPFKK</sequence>
<dbReference type="InterPro" id="IPR037256">
    <property type="entry name" value="ASC_dom_sf"/>
</dbReference>
<dbReference type="SUPFAM" id="SSF81296">
    <property type="entry name" value="E set domains"/>
    <property type="match status" value="1"/>
</dbReference>
<dbReference type="STRING" id="59895.A0A118K0Z3"/>
<dbReference type="PANTHER" id="PTHR46316:SF8">
    <property type="entry name" value="SNF1-RELATED PROTEIN KINASE REGULATORY SUBUNIT BETA-2-LIKE ISOFORM X1"/>
    <property type="match status" value="1"/>
</dbReference>
<comment type="similarity">
    <text evidence="1">Belongs to the 5'-AMP-activated protein kinase beta subunit family.</text>
</comment>